<accession>A0A317A7P3</accession>
<dbReference type="RefSeq" id="XP_065963254.1">
    <property type="nucleotide sequence ID" value="XM_066106316.1"/>
</dbReference>
<comment type="caution">
    <text evidence="1">The sequence shown here is derived from an EMBL/GenBank/DDBJ whole genome shotgun (WGS) entry which is preliminary data.</text>
</comment>
<dbReference type="InterPro" id="IPR011008">
    <property type="entry name" value="Dimeric_a/b-barrel"/>
</dbReference>
<dbReference type="PANTHER" id="PTHR33606">
    <property type="entry name" value="PROTEIN YCII"/>
    <property type="match status" value="1"/>
</dbReference>
<proteinExistence type="predicted"/>
<evidence type="ECO:0000313" key="2">
    <source>
        <dbReference type="Proteomes" id="UP000245464"/>
    </source>
</evidence>
<dbReference type="GeneID" id="90955890"/>
<dbReference type="PANTHER" id="PTHR33606:SF3">
    <property type="entry name" value="PROTEIN YCII"/>
    <property type="match status" value="1"/>
</dbReference>
<reference evidence="1" key="1">
    <citation type="journal article" date="2018" name="BMC Genomics">
        <title>Comparative genomics of the wheat fungal pathogen Pyrenophora tritici-repentis reveals chromosomal variations and genome plasticity.</title>
        <authorList>
            <person name="Moolhuijzen P."/>
            <person name="See P.T."/>
            <person name="Hane J.K."/>
            <person name="Shi G."/>
            <person name="Liu Z."/>
            <person name="Oliver R.P."/>
            <person name="Moffat C.S."/>
        </authorList>
    </citation>
    <scope>NUCLEOTIDE SEQUENCE [LARGE SCALE GENOMIC DNA]</scope>
    <source>
        <strain evidence="1">M4</strain>
    </source>
</reference>
<evidence type="ECO:0000313" key="1">
    <source>
        <dbReference type="EMBL" id="KAF7572909.1"/>
    </source>
</evidence>
<dbReference type="EMBL" id="NQIK02000003">
    <property type="protein sequence ID" value="KAF7572909.1"/>
    <property type="molecule type" value="Genomic_DNA"/>
</dbReference>
<dbReference type="Gene3D" id="3.30.70.1060">
    <property type="entry name" value="Dimeric alpha+beta barrel"/>
    <property type="match status" value="1"/>
</dbReference>
<dbReference type="AlphaFoldDB" id="A0A317A7P3"/>
<dbReference type="SUPFAM" id="SSF54909">
    <property type="entry name" value="Dimeric alpha+beta barrel"/>
    <property type="match status" value="1"/>
</dbReference>
<sequence>MPGDDKDKATVAVFVEQKEPIQEGESTPPKMKGSAMLVRARTREEVVERLKNDIYVSEGVWDWDKAQIFPFKSTLRKAL</sequence>
<organism evidence="1 2">
    <name type="scientific">Pyrenophora tritici-repentis</name>
    <dbReference type="NCBI Taxonomy" id="45151"/>
    <lineage>
        <taxon>Eukaryota</taxon>
        <taxon>Fungi</taxon>
        <taxon>Dikarya</taxon>
        <taxon>Ascomycota</taxon>
        <taxon>Pezizomycotina</taxon>
        <taxon>Dothideomycetes</taxon>
        <taxon>Pleosporomycetidae</taxon>
        <taxon>Pleosporales</taxon>
        <taxon>Pleosporineae</taxon>
        <taxon>Pleosporaceae</taxon>
        <taxon>Pyrenophora</taxon>
    </lineage>
</organism>
<dbReference type="Proteomes" id="UP000245464">
    <property type="component" value="Chromosome 3"/>
</dbReference>
<gene>
    <name evidence="1" type="ORF">PtrM4_078140</name>
</gene>
<name>A0A317A7P3_9PLEO</name>
<dbReference type="KEGG" id="ptrr:90955890"/>
<dbReference type="InterPro" id="IPR051807">
    <property type="entry name" value="Sec-metab_biosynth-assoc"/>
</dbReference>
<protein>
    <submittedName>
        <fullName evidence="1">Uncharacterized protein</fullName>
    </submittedName>
</protein>